<evidence type="ECO:0000256" key="1">
    <source>
        <dbReference type="SAM" id="MobiDB-lite"/>
    </source>
</evidence>
<sequence length="168" mass="19081">MQLFHRPQLPFVPGEKRRHRGNKAPSFLGSQPIMRSVLVCLLCLLALVSDVPIRAKCSEKDSCGWWWAGFTCVVVAWASLAVLFRIDDSDTVCLHIWVSTYLGMQLVTFWCPCHRHRHGCSTPSAEPPQSYHHNRSGNRDQKCIFHPSSFASRVFSHDADPSTVFDTR</sequence>
<feature type="region of interest" description="Disordered" evidence="1">
    <location>
        <begin position="1"/>
        <end position="20"/>
    </location>
</feature>
<organism evidence="3 4">
    <name type="scientific">Coniella lustricola</name>
    <dbReference type="NCBI Taxonomy" id="2025994"/>
    <lineage>
        <taxon>Eukaryota</taxon>
        <taxon>Fungi</taxon>
        <taxon>Dikarya</taxon>
        <taxon>Ascomycota</taxon>
        <taxon>Pezizomycotina</taxon>
        <taxon>Sordariomycetes</taxon>
        <taxon>Sordariomycetidae</taxon>
        <taxon>Diaporthales</taxon>
        <taxon>Schizoparmaceae</taxon>
        <taxon>Coniella</taxon>
    </lineage>
</organism>
<feature type="transmembrane region" description="Helical" evidence="2">
    <location>
        <begin position="65"/>
        <end position="84"/>
    </location>
</feature>
<keyword evidence="2" id="KW-0472">Membrane</keyword>
<dbReference type="InParanoid" id="A0A2T3AIK4"/>
<gene>
    <name evidence="3" type="ORF">BD289DRAFT_49204</name>
</gene>
<evidence type="ECO:0000313" key="3">
    <source>
        <dbReference type="EMBL" id="PSR99281.1"/>
    </source>
</evidence>
<keyword evidence="2" id="KW-1133">Transmembrane helix</keyword>
<reference evidence="3 4" key="1">
    <citation type="journal article" date="2018" name="Mycol. Prog.">
        <title>Coniella lustricola, a new species from submerged detritus.</title>
        <authorList>
            <person name="Raudabaugh D.B."/>
            <person name="Iturriaga T."/>
            <person name="Carver A."/>
            <person name="Mondo S."/>
            <person name="Pangilinan J."/>
            <person name="Lipzen A."/>
            <person name="He G."/>
            <person name="Amirebrahimi M."/>
            <person name="Grigoriev I.V."/>
            <person name="Miller A.N."/>
        </authorList>
    </citation>
    <scope>NUCLEOTIDE SEQUENCE [LARGE SCALE GENOMIC DNA]</scope>
    <source>
        <strain evidence="3 4">B22-T-1</strain>
    </source>
</reference>
<keyword evidence="2" id="KW-0812">Transmembrane</keyword>
<evidence type="ECO:0000256" key="2">
    <source>
        <dbReference type="SAM" id="Phobius"/>
    </source>
</evidence>
<proteinExistence type="predicted"/>
<dbReference type="EMBL" id="KZ678385">
    <property type="protein sequence ID" value="PSR99281.1"/>
    <property type="molecule type" value="Genomic_DNA"/>
</dbReference>
<keyword evidence="4" id="KW-1185">Reference proteome</keyword>
<accession>A0A2T3AIK4</accession>
<name>A0A2T3AIK4_9PEZI</name>
<dbReference type="Proteomes" id="UP000241462">
    <property type="component" value="Unassembled WGS sequence"/>
</dbReference>
<dbReference type="AlphaFoldDB" id="A0A2T3AIK4"/>
<protein>
    <submittedName>
        <fullName evidence="3">Uncharacterized protein</fullName>
    </submittedName>
</protein>
<evidence type="ECO:0000313" key="4">
    <source>
        <dbReference type="Proteomes" id="UP000241462"/>
    </source>
</evidence>